<comment type="caution">
    <text evidence="1">The sequence shown here is derived from an EMBL/GenBank/DDBJ whole genome shotgun (WGS) entry which is preliminary data.</text>
</comment>
<organism evidence="1 2">
    <name type="scientific">Luteimonas terrae</name>
    <dbReference type="NCBI Taxonomy" id="1530191"/>
    <lineage>
        <taxon>Bacteria</taxon>
        <taxon>Pseudomonadati</taxon>
        <taxon>Pseudomonadota</taxon>
        <taxon>Gammaproteobacteria</taxon>
        <taxon>Lysobacterales</taxon>
        <taxon>Lysobacteraceae</taxon>
        <taxon>Luteimonas</taxon>
    </lineage>
</organism>
<sequence length="80" mass="8856">MAKHTKKLESRIGNAGFAGLPMAYGAKSDAEKFGDLFAGEATEHTRISELLSGNEGPNRPLLQALVFQRLFVHYAKFWMS</sequence>
<evidence type="ECO:0000313" key="2">
    <source>
        <dbReference type="Proteomes" id="UP000295543"/>
    </source>
</evidence>
<gene>
    <name evidence="1" type="ORF">E2F49_03840</name>
</gene>
<dbReference type="Proteomes" id="UP000295543">
    <property type="component" value="Unassembled WGS sequence"/>
</dbReference>
<accession>A0A4V3ANV9</accession>
<reference evidence="1 2" key="1">
    <citation type="submission" date="2019-03" db="EMBL/GenBank/DDBJ databases">
        <title>Luteimonas zhaokaii sp.nov., isolated from the rectal contents of Plateau pika in Yushu, Qinghai Province, China.</title>
        <authorList>
            <person name="Zhang G."/>
        </authorList>
    </citation>
    <scope>NUCLEOTIDE SEQUENCE [LARGE SCALE GENOMIC DNA]</scope>
    <source>
        <strain evidence="1 2">THG-MD21</strain>
    </source>
</reference>
<name>A0A4V3ANV9_9GAMM</name>
<proteinExistence type="predicted"/>
<dbReference type="EMBL" id="SMTG01000002">
    <property type="protein sequence ID" value="TDK33182.1"/>
    <property type="molecule type" value="Genomic_DNA"/>
</dbReference>
<keyword evidence="2" id="KW-1185">Reference proteome</keyword>
<protein>
    <submittedName>
        <fullName evidence="1">Uncharacterized protein</fullName>
    </submittedName>
</protein>
<dbReference type="AlphaFoldDB" id="A0A4V3ANV9"/>
<evidence type="ECO:0000313" key="1">
    <source>
        <dbReference type="EMBL" id="TDK33182.1"/>
    </source>
</evidence>